<dbReference type="Proteomes" id="UP000001966">
    <property type="component" value="Chromosome"/>
</dbReference>
<proteinExistence type="predicted"/>
<protein>
    <submittedName>
        <fullName evidence="2">Uncharacterized protein</fullName>
    </submittedName>
</protein>
<accession>Q0ADY7</accession>
<dbReference type="Pfam" id="PF07362">
    <property type="entry name" value="CcdA"/>
    <property type="match status" value="1"/>
</dbReference>
<evidence type="ECO:0000313" key="3">
    <source>
        <dbReference type="Proteomes" id="UP000001966"/>
    </source>
</evidence>
<organism evidence="2 3">
    <name type="scientific">Nitrosomonas eutropha (strain DSM 101675 / C91 / Nm57)</name>
    <dbReference type="NCBI Taxonomy" id="335283"/>
    <lineage>
        <taxon>Bacteria</taxon>
        <taxon>Pseudomonadati</taxon>
        <taxon>Pseudomonadota</taxon>
        <taxon>Betaproteobacteria</taxon>
        <taxon>Nitrosomonadales</taxon>
        <taxon>Nitrosomonadaceae</taxon>
        <taxon>Nitrosomonas</taxon>
    </lineage>
</organism>
<sequence>MLDAARQLDINISQIYDNHLREIVRREQERK</sequence>
<dbReference type="HOGENOM" id="CLU_3397579_0_0_4"/>
<evidence type="ECO:0000256" key="1">
    <source>
        <dbReference type="ARBA" id="ARBA00022649"/>
    </source>
</evidence>
<keyword evidence="1" id="KW-1277">Toxin-antitoxin system</keyword>
<dbReference type="EMBL" id="CP000450">
    <property type="protein sequence ID" value="ABI60445.1"/>
    <property type="molecule type" value="Genomic_DNA"/>
</dbReference>
<gene>
    <name evidence="2" type="ordered locus">Neut_2227</name>
</gene>
<dbReference type="AlphaFoldDB" id="Q0ADY7"/>
<dbReference type="InterPro" id="IPR009956">
    <property type="entry name" value="Post-segregation_anti-tox_CcdA"/>
</dbReference>
<name>Q0ADY7_NITEC</name>
<reference evidence="2 3" key="1">
    <citation type="journal article" date="2007" name="Environ. Microbiol.">
        <title>Whole-genome analysis of the ammonia-oxidizing bacterium, Nitrosomonas eutropha C91: implications for niche adaptation.</title>
        <authorList>
            <person name="Stein L.Y."/>
            <person name="Arp D.J."/>
            <person name="Berube P.M."/>
            <person name="Chain P.S."/>
            <person name="Hauser L."/>
            <person name="Jetten M.S."/>
            <person name="Klotz M.G."/>
            <person name="Larimer F.W."/>
            <person name="Norton J.M."/>
            <person name="Op den Camp H.J.M."/>
            <person name="Shin M."/>
            <person name="Wei X."/>
        </authorList>
    </citation>
    <scope>NUCLEOTIDE SEQUENCE [LARGE SCALE GENOMIC DNA]</scope>
    <source>
        <strain evidence="3">DSM 101675 / C91 / Nm57</strain>
    </source>
</reference>
<evidence type="ECO:0000313" key="2">
    <source>
        <dbReference type="EMBL" id="ABI60445.1"/>
    </source>
</evidence>
<dbReference type="KEGG" id="net:Neut_2227"/>